<dbReference type="EMBL" id="GIFC01008541">
    <property type="protein sequence ID" value="MXU90624.1"/>
    <property type="molecule type" value="Transcribed_RNA"/>
</dbReference>
<evidence type="ECO:0000313" key="1">
    <source>
        <dbReference type="EMBL" id="MXU90624.1"/>
    </source>
</evidence>
<proteinExistence type="predicted"/>
<reference evidence="1" key="1">
    <citation type="submission" date="2019-12" db="EMBL/GenBank/DDBJ databases">
        <title>An insight into the sialome of adult female Ixodes ricinus ticks feeding for 6 days.</title>
        <authorList>
            <person name="Perner J."/>
            <person name="Ribeiro J.M.C."/>
        </authorList>
    </citation>
    <scope>NUCLEOTIDE SEQUENCE</scope>
    <source>
        <strain evidence="1">Semi-engorged</strain>
        <tissue evidence="1">Salivary glands</tissue>
    </source>
</reference>
<name>A0A6B0UM10_IXORI</name>
<sequence length="116" mass="13003">MLRSRYCSLLNLLSTGWQSGVSPSNSGPFTSDMANLRTTTPRLSTSLRTPGFRYLLARSSLRQRLSSNARWDHRLHTRPQLASTGLGSHLKMSRIVSSESFMKRSFPASTSCLLRL</sequence>
<organism evidence="1">
    <name type="scientific">Ixodes ricinus</name>
    <name type="common">Common tick</name>
    <name type="synonym">Acarus ricinus</name>
    <dbReference type="NCBI Taxonomy" id="34613"/>
    <lineage>
        <taxon>Eukaryota</taxon>
        <taxon>Metazoa</taxon>
        <taxon>Ecdysozoa</taxon>
        <taxon>Arthropoda</taxon>
        <taxon>Chelicerata</taxon>
        <taxon>Arachnida</taxon>
        <taxon>Acari</taxon>
        <taxon>Parasitiformes</taxon>
        <taxon>Ixodida</taxon>
        <taxon>Ixodoidea</taxon>
        <taxon>Ixodidae</taxon>
        <taxon>Ixodinae</taxon>
        <taxon>Ixodes</taxon>
    </lineage>
</organism>
<dbReference type="AlphaFoldDB" id="A0A6B0UM10"/>
<accession>A0A6B0UM10</accession>
<protein>
    <submittedName>
        <fullName evidence="1">Uncharacterized protein</fullName>
    </submittedName>
</protein>